<evidence type="ECO:0000256" key="4">
    <source>
        <dbReference type="ARBA" id="ARBA00022630"/>
    </source>
</evidence>
<evidence type="ECO:0000313" key="12">
    <source>
        <dbReference type="EMBL" id="KAF7554875.1"/>
    </source>
</evidence>
<protein>
    <recommendedName>
        <fullName evidence="11">FAD-binding domain-containing protein</fullName>
    </recommendedName>
</protein>
<dbReference type="Pfam" id="PF13450">
    <property type="entry name" value="NAD_binding_8"/>
    <property type="match status" value="1"/>
</dbReference>
<gene>
    <name evidence="12" type="ORF">G7Z17_g2592</name>
</gene>
<comment type="similarity">
    <text evidence="3">Belongs to the paxM FAD-dependent monooxygenase family.</text>
</comment>
<organism evidence="12 13">
    <name type="scientific">Cylindrodendrum hubeiense</name>
    <dbReference type="NCBI Taxonomy" id="595255"/>
    <lineage>
        <taxon>Eukaryota</taxon>
        <taxon>Fungi</taxon>
        <taxon>Dikarya</taxon>
        <taxon>Ascomycota</taxon>
        <taxon>Pezizomycotina</taxon>
        <taxon>Sordariomycetes</taxon>
        <taxon>Hypocreomycetidae</taxon>
        <taxon>Hypocreales</taxon>
        <taxon>Nectriaceae</taxon>
        <taxon>Cylindrodendrum</taxon>
    </lineage>
</organism>
<dbReference type="Gene3D" id="3.50.50.60">
    <property type="entry name" value="FAD/NAD(P)-binding domain"/>
    <property type="match status" value="1"/>
</dbReference>
<feature type="domain" description="FAD-binding" evidence="11">
    <location>
        <begin position="105"/>
        <end position="312"/>
    </location>
</feature>
<dbReference type="OrthoDB" id="16820at2759"/>
<dbReference type="EMBL" id="JAANBB010000027">
    <property type="protein sequence ID" value="KAF7554875.1"/>
    <property type="molecule type" value="Genomic_DNA"/>
</dbReference>
<dbReference type="InterPro" id="IPR050562">
    <property type="entry name" value="FAD_mOase_fung"/>
</dbReference>
<evidence type="ECO:0000259" key="11">
    <source>
        <dbReference type="Pfam" id="PF01494"/>
    </source>
</evidence>
<dbReference type="SUPFAM" id="SSF51905">
    <property type="entry name" value="FAD/NAD(P)-binding domain"/>
    <property type="match status" value="1"/>
</dbReference>
<keyword evidence="6" id="KW-0274">FAD</keyword>
<dbReference type="Proteomes" id="UP000722485">
    <property type="component" value="Unassembled WGS sequence"/>
</dbReference>
<keyword evidence="4" id="KW-0285">Flavoprotein</keyword>
<sequence>MAPSSDFKIIIAGGGIAGLTLAVLLEKFNIDYVILEAHDDIAPPVGASIGMMPNGLLILDQIGCYDAVRVIAKDGETDNLNIRASNGTSLAFTDHVLDHLENRQVKKIETSGSGVQVSTQDGQVHHGSIVIGADGIHSVLRREMSRIAGETQPGYFPAGEEDRVPCYYQCSFGIAHKVAGWPKNEQSFTTGDQKAFLVCSGPHDRVYWFLFVKLPEAKYGKEIPRYTREDEALFVKEHQSLLITESLTFGQVYAKRIASTLTPLHQVVFEKWFFNRMLLIGDSAHKPNPISGMGANGAMESVAEFVNALLEKRDERKEGLSGLSTEDVNVICQQMQNARHDRAKLTISASERMQALLAFEKPIISTLIVSTEEQNAPS</sequence>
<keyword evidence="5" id="KW-0812">Transmembrane</keyword>
<evidence type="ECO:0000256" key="7">
    <source>
        <dbReference type="ARBA" id="ARBA00022989"/>
    </source>
</evidence>
<dbReference type="InterPro" id="IPR036188">
    <property type="entry name" value="FAD/NAD-bd_sf"/>
</dbReference>
<evidence type="ECO:0000256" key="9">
    <source>
        <dbReference type="ARBA" id="ARBA00023033"/>
    </source>
</evidence>
<evidence type="ECO:0000256" key="5">
    <source>
        <dbReference type="ARBA" id="ARBA00022692"/>
    </source>
</evidence>
<dbReference type="GO" id="GO:0071949">
    <property type="term" value="F:FAD binding"/>
    <property type="evidence" value="ECO:0007669"/>
    <property type="project" value="InterPro"/>
</dbReference>
<dbReference type="InterPro" id="IPR002938">
    <property type="entry name" value="FAD-bd"/>
</dbReference>
<proteinExistence type="inferred from homology"/>
<comment type="subcellular location">
    <subcellularLocation>
        <location evidence="2">Membrane</location>
    </subcellularLocation>
</comment>
<comment type="cofactor">
    <cofactor evidence="1">
        <name>FAD</name>
        <dbReference type="ChEBI" id="CHEBI:57692"/>
    </cofactor>
</comment>
<keyword evidence="7" id="KW-1133">Transmembrane helix</keyword>
<keyword evidence="13" id="KW-1185">Reference proteome</keyword>
<keyword evidence="8" id="KW-0560">Oxidoreductase</keyword>
<dbReference type="PRINTS" id="PR00420">
    <property type="entry name" value="RNGMNOXGNASE"/>
</dbReference>
<dbReference type="PANTHER" id="PTHR47356">
    <property type="entry name" value="FAD-DEPENDENT MONOOXYGENASE ASQG-RELATED"/>
    <property type="match status" value="1"/>
</dbReference>
<evidence type="ECO:0000313" key="13">
    <source>
        <dbReference type="Proteomes" id="UP000722485"/>
    </source>
</evidence>
<evidence type="ECO:0000256" key="6">
    <source>
        <dbReference type="ARBA" id="ARBA00022827"/>
    </source>
</evidence>
<keyword evidence="10" id="KW-0472">Membrane</keyword>
<comment type="caution">
    <text evidence="12">The sequence shown here is derived from an EMBL/GenBank/DDBJ whole genome shotgun (WGS) entry which is preliminary data.</text>
</comment>
<evidence type="ECO:0000256" key="8">
    <source>
        <dbReference type="ARBA" id="ARBA00023002"/>
    </source>
</evidence>
<dbReference type="PANTHER" id="PTHR47356:SF2">
    <property type="entry name" value="FAD-BINDING DOMAIN-CONTAINING PROTEIN-RELATED"/>
    <property type="match status" value="1"/>
</dbReference>
<reference evidence="12" key="1">
    <citation type="submission" date="2020-03" db="EMBL/GenBank/DDBJ databases">
        <title>Draft Genome Sequence of Cylindrodendrum hubeiense.</title>
        <authorList>
            <person name="Buettner E."/>
            <person name="Kellner H."/>
        </authorList>
    </citation>
    <scope>NUCLEOTIDE SEQUENCE</scope>
    <source>
        <strain evidence="12">IHI 201604</strain>
    </source>
</reference>
<accession>A0A9P5HCH7</accession>
<keyword evidence="9" id="KW-0503">Monooxygenase</keyword>
<name>A0A9P5HCH7_9HYPO</name>
<evidence type="ECO:0000256" key="2">
    <source>
        <dbReference type="ARBA" id="ARBA00004370"/>
    </source>
</evidence>
<dbReference type="GO" id="GO:0004497">
    <property type="term" value="F:monooxygenase activity"/>
    <property type="evidence" value="ECO:0007669"/>
    <property type="project" value="UniProtKB-KW"/>
</dbReference>
<dbReference type="Pfam" id="PF01494">
    <property type="entry name" value="FAD_binding_3"/>
    <property type="match status" value="1"/>
</dbReference>
<evidence type="ECO:0000256" key="10">
    <source>
        <dbReference type="ARBA" id="ARBA00023136"/>
    </source>
</evidence>
<dbReference type="AlphaFoldDB" id="A0A9P5HCH7"/>
<evidence type="ECO:0000256" key="3">
    <source>
        <dbReference type="ARBA" id="ARBA00007992"/>
    </source>
</evidence>
<evidence type="ECO:0000256" key="1">
    <source>
        <dbReference type="ARBA" id="ARBA00001974"/>
    </source>
</evidence>
<dbReference type="GO" id="GO:0016020">
    <property type="term" value="C:membrane"/>
    <property type="evidence" value="ECO:0007669"/>
    <property type="project" value="UniProtKB-SubCell"/>
</dbReference>